<dbReference type="SUPFAM" id="SSF49899">
    <property type="entry name" value="Concanavalin A-like lectins/glucanases"/>
    <property type="match status" value="1"/>
</dbReference>
<dbReference type="RefSeq" id="WP_106521243.1">
    <property type="nucleotide sequence ID" value="NZ_PYGD01000001.1"/>
</dbReference>
<dbReference type="Proteomes" id="UP000240572">
    <property type="component" value="Unassembled WGS sequence"/>
</dbReference>
<protein>
    <submittedName>
        <fullName evidence="4">Putative secreted protein (Por secretion system target)</fullName>
    </submittedName>
</protein>
<dbReference type="InterPro" id="IPR045474">
    <property type="entry name" value="GEVED"/>
</dbReference>
<dbReference type="Gene3D" id="2.60.120.200">
    <property type="match status" value="1"/>
</dbReference>
<feature type="domain" description="GEVED" evidence="3">
    <location>
        <begin position="939"/>
        <end position="1019"/>
    </location>
</feature>
<organism evidence="4 5">
    <name type="scientific">Taibaiella chishuiensis</name>
    <dbReference type="NCBI Taxonomy" id="1434707"/>
    <lineage>
        <taxon>Bacteria</taxon>
        <taxon>Pseudomonadati</taxon>
        <taxon>Bacteroidota</taxon>
        <taxon>Chitinophagia</taxon>
        <taxon>Chitinophagales</taxon>
        <taxon>Chitinophagaceae</taxon>
        <taxon>Taibaiella</taxon>
    </lineage>
</organism>
<evidence type="ECO:0000256" key="1">
    <source>
        <dbReference type="SAM" id="SignalP"/>
    </source>
</evidence>
<evidence type="ECO:0000259" key="3">
    <source>
        <dbReference type="Pfam" id="PF20009"/>
    </source>
</evidence>
<evidence type="ECO:0000313" key="5">
    <source>
        <dbReference type="Proteomes" id="UP000240572"/>
    </source>
</evidence>
<dbReference type="GO" id="GO:0004553">
    <property type="term" value="F:hydrolase activity, hydrolyzing O-glycosyl compounds"/>
    <property type="evidence" value="ECO:0007669"/>
    <property type="project" value="UniProtKB-ARBA"/>
</dbReference>
<evidence type="ECO:0000259" key="2">
    <source>
        <dbReference type="Pfam" id="PF18962"/>
    </source>
</evidence>
<feature type="domain" description="Secretion system C-terminal sorting" evidence="2">
    <location>
        <begin position="1039"/>
        <end position="1115"/>
    </location>
</feature>
<sequence>MKKLIQKTGALLLLLCSLLPLQRVVAQVITIGTGTFSSTLYNPVSVGGMAIFNPATAPKNVHIQVVYSAASINAAGITAPGMIDSIAWDVATVPSRPLINYTIKGKLHNTDSISAFSGNNLTQLFNQASFMPVAGWTWMHFQTPLYWNGVDNIVFDICSDTVTAPISGTVRLSNPTTGPNTWVAATALTPLCGVYTGANGGIRLRPNIKMSFRPVTCSGVPATMTITPAGPLQGCDGNYKLLQLGSVPPGAYSVQWQKSVNNGPWGNISPGGNSVAYNAQIVAGQSVKYRAVISCPTTSASVTSNEVTVNPAPDPVFAVLPYTQDFESWMDRCLTSDAPDSSWLNVNADGPFSWRREDQGATAGWIYDVNPLYYNPVSSTGSHSARIQSSKGPGTGSLLLHVNCTGTGNKELRFDYMSKTGSNNNLQILSSSNNGTTYDSLATFGSMGVNAQWQSYVVQIPSTSANTIIQFKSISSGSQSGDFDMGIDNVHVYPACDGKPVAGTVDSGSACPGAGVTLSLSGSSLVAGLNWRWQQTTDGIAWTDVAGGNVEHPTTPLNAPTWFRCILTCTNSGQSDTTAPQLFALKSFFNCYCNSGSTVASPGLNIGNVKVFAPAATTPMVDNGNPLPATNNLQAKKHYTDYTHVAPADMYRDSTYKLLLTFFTSNGTNVFPQMGKTYTKVWIDFDHNGTFDAAEQVMGHTKEASVYVDSATFVIPATAAAGITGMRIVTNDVYDTTLIQPCGPYSYGETEDYLVHLWNMPCNGSAAAGTITASDSLACPGYPFTLTHTGYDSTSGQTTRTWQQSANGTTWTDITGADNVNVLAQLFTAKQWYRVKTVCNATASNSYSDSVLVNLSNACYCVSYADGGFAGKADSSDIGGFSFASMSFPLTGGHLNNPDAVRKYTSRTYLAPVQLWADSTYNFTIDHTLLRNDHADAKITLFIDYNGNGTYDIPAERVYSTISTATTWHKTGQITIPSGVITGQSVGMRLIVNNDTSANAPSDEACGIYTSGETEDYWLRFDKFVSIGDIAHSLGAIHIFPNPTTGITSVRYDGKGVRQATLKVTNITGQVLETLVLPVLEQGQVIKLNLDGYAKGIYFITLGADGRSVTGKIAIH</sequence>
<dbReference type="InterPro" id="IPR026444">
    <property type="entry name" value="Secre_tail"/>
</dbReference>
<feature type="chain" id="PRO_5015126317" evidence="1">
    <location>
        <begin position="27"/>
        <end position="1116"/>
    </location>
</feature>
<name>A0A2P8DBF2_9BACT</name>
<dbReference type="InterPro" id="IPR013320">
    <property type="entry name" value="ConA-like_dom_sf"/>
</dbReference>
<keyword evidence="1" id="KW-0732">Signal</keyword>
<reference evidence="4 5" key="1">
    <citation type="submission" date="2018-03" db="EMBL/GenBank/DDBJ databases">
        <title>Genomic Encyclopedia of Type Strains, Phase III (KMG-III): the genomes of soil and plant-associated and newly described type strains.</title>
        <authorList>
            <person name="Whitman W."/>
        </authorList>
    </citation>
    <scope>NUCLEOTIDE SEQUENCE [LARGE SCALE GENOMIC DNA]</scope>
    <source>
        <strain evidence="4 5">CGMCC 1.12700</strain>
    </source>
</reference>
<dbReference type="OrthoDB" id="614723at2"/>
<feature type="signal peptide" evidence="1">
    <location>
        <begin position="1"/>
        <end position="26"/>
    </location>
</feature>
<dbReference type="AlphaFoldDB" id="A0A2P8DBF2"/>
<dbReference type="GO" id="GO:0005975">
    <property type="term" value="P:carbohydrate metabolic process"/>
    <property type="evidence" value="ECO:0007669"/>
    <property type="project" value="UniProtKB-ARBA"/>
</dbReference>
<dbReference type="Pfam" id="PF18962">
    <property type="entry name" value="Por_Secre_tail"/>
    <property type="match status" value="1"/>
</dbReference>
<proteinExistence type="predicted"/>
<accession>A0A2P8DBF2</accession>
<dbReference type="NCBIfam" id="TIGR04183">
    <property type="entry name" value="Por_Secre_tail"/>
    <property type="match status" value="1"/>
</dbReference>
<dbReference type="Pfam" id="PF20009">
    <property type="entry name" value="GEVED"/>
    <property type="match status" value="2"/>
</dbReference>
<keyword evidence="5" id="KW-1185">Reference proteome</keyword>
<gene>
    <name evidence="4" type="ORF">B0I18_101698</name>
</gene>
<evidence type="ECO:0000313" key="4">
    <source>
        <dbReference type="EMBL" id="PSK94542.1"/>
    </source>
</evidence>
<comment type="caution">
    <text evidence="4">The sequence shown here is derived from an EMBL/GenBank/DDBJ whole genome shotgun (WGS) entry which is preliminary data.</text>
</comment>
<dbReference type="EMBL" id="PYGD01000001">
    <property type="protein sequence ID" value="PSK94542.1"/>
    <property type="molecule type" value="Genomic_DNA"/>
</dbReference>
<feature type="domain" description="GEVED" evidence="3">
    <location>
        <begin position="678"/>
        <end position="755"/>
    </location>
</feature>